<dbReference type="EMBL" id="JH659329">
    <property type="protein sequence ID" value="EXK49800.1"/>
    <property type="molecule type" value="Genomic_DNA"/>
</dbReference>
<feature type="region of interest" description="Disordered" evidence="6">
    <location>
        <begin position="1"/>
        <end position="26"/>
    </location>
</feature>
<comment type="subcellular location">
    <subcellularLocation>
        <location evidence="1">Membrane</location>
        <topology evidence="1">Multi-pass membrane protein</topology>
    </subcellularLocation>
</comment>
<evidence type="ECO:0000256" key="6">
    <source>
        <dbReference type="SAM" id="MobiDB-lite"/>
    </source>
</evidence>
<dbReference type="VEuPathDB" id="FungiDB:FOMG_02280"/>
<feature type="transmembrane region" description="Helical" evidence="7">
    <location>
        <begin position="470"/>
        <end position="489"/>
    </location>
</feature>
<feature type="transmembrane region" description="Helical" evidence="7">
    <location>
        <begin position="149"/>
        <end position="170"/>
    </location>
</feature>
<feature type="transmembrane region" description="Helical" evidence="7">
    <location>
        <begin position="110"/>
        <end position="129"/>
    </location>
</feature>
<evidence type="ECO:0000313" key="8">
    <source>
        <dbReference type="EMBL" id="EXK49800.1"/>
    </source>
</evidence>
<name>X0B139_FUSOX</name>
<dbReference type="AlphaFoldDB" id="X0B139"/>
<dbReference type="GO" id="GO:0022857">
    <property type="term" value="F:transmembrane transporter activity"/>
    <property type="evidence" value="ECO:0007669"/>
    <property type="project" value="InterPro"/>
</dbReference>
<dbReference type="Pfam" id="PF13520">
    <property type="entry name" value="AA_permease_2"/>
    <property type="match status" value="1"/>
</dbReference>
<dbReference type="GO" id="GO:0016020">
    <property type="term" value="C:membrane"/>
    <property type="evidence" value="ECO:0007669"/>
    <property type="project" value="UniProtKB-SubCell"/>
</dbReference>
<reference evidence="8" key="2">
    <citation type="submission" date="2012-05" db="EMBL/GenBank/DDBJ databases">
        <title>Annotation of the Genome Sequence of Fusarium oxysporum f. sp. melonis 26406.</title>
        <authorList>
            <consortium name="The Broad Institute Genomics Platform"/>
            <person name="Ma L.-J."/>
            <person name="Corby-Kistler H."/>
            <person name="Broz K."/>
            <person name="Gale L.R."/>
            <person name="Jonkers W."/>
            <person name="O'Donnell K."/>
            <person name="Ploetz R."/>
            <person name="Steinberg C."/>
            <person name="Schwartz D.C."/>
            <person name="VanEtten H."/>
            <person name="Zhou S."/>
            <person name="Young S.K."/>
            <person name="Zeng Q."/>
            <person name="Gargeya S."/>
            <person name="Fitzgerald M."/>
            <person name="Abouelleil A."/>
            <person name="Alvarado L."/>
            <person name="Chapman S.B."/>
            <person name="Gainer-Dewar J."/>
            <person name="Goldberg J."/>
            <person name="Griggs A."/>
            <person name="Gujja S."/>
            <person name="Hansen M."/>
            <person name="Howarth C."/>
            <person name="Imamovic A."/>
            <person name="Ireland A."/>
            <person name="Larimer J."/>
            <person name="McCowan C."/>
            <person name="Murphy C."/>
            <person name="Pearson M."/>
            <person name="Poon T.W."/>
            <person name="Priest M."/>
            <person name="Roberts A."/>
            <person name="Saif S."/>
            <person name="Shea T."/>
            <person name="Sykes S."/>
            <person name="Wortman J."/>
            <person name="Nusbaum C."/>
            <person name="Birren B."/>
        </authorList>
    </citation>
    <scope>NUCLEOTIDE SEQUENCE</scope>
    <source>
        <strain evidence="8">26406</strain>
    </source>
</reference>
<dbReference type="Gene3D" id="1.20.1740.10">
    <property type="entry name" value="Amino acid/polyamine transporter I"/>
    <property type="match status" value="1"/>
</dbReference>
<feature type="transmembrane region" description="Helical" evidence="7">
    <location>
        <begin position="542"/>
        <end position="560"/>
    </location>
</feature>
<keyword evidence="2" id="KW-0813">Transport</keyword>
<dbReference type="PIRSF" id="PIRSF006060">
    <property type="entry name" value="AA_transporter"/>
    <property type="match status" value="1"/>
</dbReference>
<dbReference type="PANTHER" id="PTHR45649">
    <property type="entry name" value="AMINO-ACID PERMEASE BAT1"/>
    <property type="match status" value="1"/>
</dbReference>
<evidence type="ECO:0000256" key="4">
    <source>
        <dbReference type="ARBA" id="ARBA00022989"/>
    </source>
</evidence>
<proteinExistence type="predicted"/>
<feature type="compositionally biased region" description="Polar residues" evidence="6">
    <location>
        <begin position="1"/>
        <end position="19"/>
    </location>
</feature>
<feature type="transmembrane region" description="Helical" evidence="7">
    <location>
        <begin position="235"/>
        <end position="252"/>
    </location>
</feature>
<protein>
    <recommendedName>
        <fullName evidence="9">Choline transport protein</fullName>
    </recommendedName>
</protein>
<feature type="transmembrane region" description="Helical" evidence="7">
    <location>
        <begin position="264"/>
        <end position="284"/>
    </location>
</feature>
<sequence>MDHASNPTANPPSRDSIPSSDVEPLRNGDGFDEDWGDFVDSEYEFDIEAVSKDVNLYPRGICYLIQIGEVLASRFEQSYIASIVSCEPSPGDKPQIEHADYKQIHLRKRLTLVSTIAFGFITINSWVAFASGLADPLSCGAGPTLIYGLLVRGIVMSILAADYAELASAFPSAGGQYHIVYMTFPASTRHFAAFFTGWMSILYTIRATASCSFFVAQSILNLVALWNETYVIQSWHVYLVHICLCTIAFLAASRFPAAIGSIGVSVFWMSIIGFIASLAMLLAVQVKHPSKFVFTEFTNVSGWTDGWAAMIGLASCPWAYCGIDAPSHLSEEVDNPSRNIPITIGATIILGVITAIGWNIGLMCVIKDVQGLIASGAPIMEVYNQALGSKTATTIWSVYYILVFYNIILNLLVFSSRILWSFARDGGVPYSSYVSRLRWSNPVRATAIMLFLQIIIGILYIASKTAYSSFINLTLFALNITVVLPQTVLLFTGRDSLPKRAFSLGRYGYIVNALATIFMLCFSVMFAFPVARPVTGSSMNHLVAIFAVSLIFIISSWLLGLSKRFTGPSEGTVHI</sequence>
<dbReference type="PANTHER" id="PTHR45649:SF11">
    <property type="entry name" value="TRANSPORTER, PUTATIVE (EUROFUNG)-RELATED"/>
    <property type="match status" value="1"/>
</dbReference>
<feature type="transmembrane region" description="Helical" evidence="7">
    <location>
        <begin position="509"/>
        <end position="530"/>
    </location>
</feature>
<keyword evidence="3 7" id="KW-0812">Transmembrane</keyword>
<evidence type="ECO:0000256" key="2">
    <source>
        <dbReference type="ARBA" id="ARBA00022448"/>
    </source>
</evidence>
<feature type="transmembrane region" description="Helical" evidence="7">
    <location>
        <begin position="398"/>
        <end position="423"/>
    </location>
</feature>
<gene>
    <name evidence="8" type="ORF">FOMG_02280</name>
</gene>
<feature type="transmembrane region" description="Helical" evidence="7">
    <location>
        <begin position="191"/>
        <end position="215"/>
    </location>
</feature>
<evidence type="ECO:0000256" key="1">
    <source>
        <dbReference type="ARBA" id="ARBA00004141"/>
    </source>
</evidence>
<dbReference type="HOGENOM" id="CLU_004495_2_4_1"/>
<evidence type="ECO:0000256" key="5">
    <source>
        <dbReference type="ARBA" id="ARBA00023136"/>
    </source>
</evidence>
<reference evidence="8" key="1">
    <citation type="submission" date="2012-04" db="EMBL/GenBank/DDBJ databases">
        <title>The Genome Sequence of Fusarium oxysporum melonis.</title>
        <authorList>
            <consortium name="The Broad Institute Genome Sequencing Platform"/>
            <person name="Ma L.-J."/>
            <person name="Gale L.R."/>
            <person name="Schwartz D.C."/>
            <person name="Zhou S."/>
            <person name="Corby-Kistler H."/>
            <person name="Young S.K."/>
            <person name="Zeng Q."/>
            <person name="Gargeya S."/>
            <person name="Fitzgerald M."/>
            <person name="Haas B."/>
            <person name="Abouelleil A."/>
            <person name="Alvarado L."/>
            <person name="Arachchi H.M."/>
            <person name="Berlin A."/>
            <person name="Brown A."/>
            <person name="Chapman S.B."/>
            <person name="Chen Z."/>
            <person name="Dunbar C."/>
            <person name="Freedman E."/>
            <person name="Gearin G."/>
            <person name="Goldberg J."/>
            <person name="Griggs A."/>
            <person name="Gujja S."/>
            <person name="Heiman D."/>
            <person name="Howarth C."/>
            <person name="Larson L."/>
            <person name="Lui A."/>
            <person name="MacDonald P.J.P."/>
            <person name="Montmayeur A."/>
            <person name="Murphy C."/>
            <person name="Neiman D."/>
            <person name="Pearson M."/>
            <person name="Priest M."/>
            <person name="Roberts A."/>
            <person name="Saif S."/>
            <person name="Shea T."/>
            <person name="Shenoy N."/>
            <person name="Sisk P."/>
            <person name="Stolte C."/>
            <person name="Sykes S."/>
            <person name="Wortman J."/>
            <person name="Nusbaum C."/>
            <person name="Birren B."/>
        </authorList>
    </citation>
    <scope>NUCLEOTIDE SEQUENCE</scope>
    <source>
        <strain evidence="8">26406</strain>
    </source>
</reference>
<evidence type="ECO:0000256" key="3">
    <source>
        <dbReference type="ARBA" id="ARBA00022692"/>
    </source>
</evidence>
<organism evidence="8">
    <name type="scientific">Fusarium oxysporum f. sp. melonis 26406</name>
    <dbReference type="NCBI Taxonomy" id="1089452"/>
    <lineage>
        <taxon>Eukaryota</taxon>
        <taxon>Fungi</taxon>
        <taxon>Dikarya</taxon>
        <taxon>Ascomycota</taxon>
        <taxon>Pezizomycotina</taxon>
        <taxon>Sordariomycetes</taxon>
        <taxon>Hypocreomycetidae</taxon>
        <taxon>Hypocreales</taxon>
        <taxon>Nectriaceae</taxon>
        <taxon>Fusarium</taxon>
        <taxon>Fusarium oxysporum species complex</taxon>
    </lineage>
</organism>
<accession>X0B139</accession>
<dbReference type="Proteomes" id="UP000030703">
    <property type="component" value="Unassembled WGS sequence"/>
</dbReference>
<feature type="transmembrane region" description="Helical" evidence="7">
    <location>
        <begin position="443"/>
        <end position="463"/>
    </location>
</feature>
<keyword evidence="4 7" id="KW-1133">Transmembrane helix</keyword>
<dbReference type="InterPro" id="IPR002293">
    <property type="entry name" value="AA/rel_permease1"/>
</dbReference>
<evidence type="ECO:0000256" key="7">
    <source>
        <dbReference type="SAM" id="Phobius"/>
    </source>
</evidence>
<feature type="transmembrane region" description="Helical" evidence="7">
    <location>
        <begin position="340"/>
        <end position="366"/>
    </location>
</feature>
<keyword evidence="5 7" id="KW-0472">Membrane</keyword>
<dbReference type="OrthoDB" id="2417308at2759"/>
<evidence type="ECO:0008006" key="9">
    <source>
        <dbReference type="Google" id="ProtNLM"/>
    </source>
</evidence>